<name>A0ABY4ZWT8_9CAUL</name>
<reference evidence="2 3" key="1">
    <citation type="submission" date="2022-04" db="EMBL/GenBank/DDBJ databases">
        <title>Genome sequence of soybean root-associated Caulobacter segnis RL271.</title>
        <authorList>
            <person name="Longley R."/>
            <person name="Bonito G."/>
            <person name="Trigodet F."/>
            <person name="Crosson S."/>
            <person name="Fiebig A."/>
        </authorList>
    </citation>
    <scope>NUCLEOTIDE SEQUENCE [LARGE SCALE GENOMIC DNA]</scope>
    <source>
        <strain evidence="2 3">RL271</strain>
    </source>
</reference>
<keyword evidence="3" id="KW-1185">Reference proteome</keyword>
<dbReference type="Proteomes" id="UP001057520">
    <property type="component" value="Chromosome"/>
</dbReference>
<dbReference type="EMBL" id="CP096040">
    <property type="protein sequence ID" value="USQ97313.1"/>
    <property type="molecule type" value="Genomic_DNA"/>
</dbReference>
<dbReference type="InterPro" id="IPR024072">
    <property type="entry name" value="DHFR-like_dom_sf"/>
</dbReference>
<feature type="domain" description="Bacterial bifunctional deaminase-reductase C-terminal" evidence="1">
    <location>
        <begin position="3"/>
        <end position="178"/>
    </location>
</feature>
<evidence type="ECO:0000313" key="3">
    <source>
        <dbReference type="Proteomes" id="UP001057520"/>
    </source>
</evidence>
<organism evidence="2 3">
    <name type="scientific">Caulobacter segnis</name>
    <dbReference type="NCBI Taxonomy" id="88688"/>
    <lineage>
        <taxon>Bacteria</taxon>
        <taxon>Pseudomonadati</taxon>
        <taxon>Pseudomonadota</taxon>
        <taxon>Alphaproteobacteria</taxon>
        <taxon>Caulobacterales</taxon>
        <taxon>Caulobacteraceae</taxon>
        <taxon>Caulobacter</taxon>
    </lineage>
</organism>
<evidence type="ECO:0000313" key="2">
    <source>
        <dbReference type="EMBL" id="USQ97313.1"/>
    </source>
</evidence>
<dbReference type="Gene3D" id="3.40.430.10">
    <property type="entry name" value="Dihydrofolate Reductase, subunit A"/>
    <property type="match status" value="1"/>
</dbReference>
<sequence length="204" mass="21956">MRKLKVAAFVSLDGVMQAPGGPEEDPSGGFAFGGWLPPITDEAVGQAVGDLFDKPFDLVLGRRTYDIFAGYWPLHDEHPIGKAFNATTKHVATRDPDLALAWNNSRWLGADPVAEIRRLKAQDGPELLTQGSADFLRTLFAADVVDDLQTITFPVMLGAGKRLFQDGVAPRAWRLTEAKITPGGSIVGRYAKAGAVETGSFMGD</sequence>
<proteinExistence type="predicted"/>
<dbReference type="InterPro" id="IPR002734">
    <property type="entry name" value="RibDG_C"/>
</dbReference>
<protein>
    <submittedName>
        <fullName evidence="2">Dihydrofolate reductase family protein</fullName>
    </submittedName>
</protein>
<evidence type="ECO:0000259" key="1">
    <source>
        <dbReference type="Pfam" id="PF01872"/>
    </source>
</evidence>
<dbReference type="Pfam" id="PF01872">
    <property type="entry name" value="RibD_C"/>
    <property type="match status" value="1"/>
</dbReference>
<gene>
    <name evidence="2" type="ORF">MZV50_07165</name>
</gene>
<accession>A0ABY4ZWT8</accession>
<dbReference type="SUPFAM" id="SSF53597">
    <property type="entry name" value="Dihydrofolate reductase-like"/>
    <property type="match status" value="1"/>
</dbReference>